<sequence length="123" mass="13601">MSTAILCLLLIIMIVFGLRSYLKRLTSGCCGVSARPGVKLNRVKDRDKSHYPYRVLLKVDGMSCGSCAARVENALNGLEGVWAQVDLGEEQADVRMKREYGEQELKAAVKTAGYTVYRVEKAV</sequence>
<dbReference type="InterPro" id="IPR017969">
    <property type="entry name" value="Heavy-metal-associated_CS"/>
</dbReference>
<feature type="domain" description="HMA" evidence="2">
    <location>
        <begin position="53"/>
        <end position="117"/>
    </location>
</feature>
<dbReference type="Pfam" id="PF00403">
    <property type="entry name" value="HMA"/>
    <property type="match status" value="1"/>
</dbReference>
<dbReference type="GeneID" id="93277509"/>
<reference evidence="4" key="1">
    <citation type="submission" date="2016-10" db="EMBL/GenBank/DDBJ databases">
        <authorList>
            <person name="Varghese N."/>
            <person name="Submissions S."/>
        </authorList>
    </citation>
    <scope>NUCLEOTIDE SEQUENCE [LARGE SCALE GENOMIC DNA]</scope>
    <source>
        <strain evidence="4">NLAE-zl-G277</strain>
    </source>
</reference>
<keyword evidence="1" id="KW-0479">Metal-binding</keyword>
<accession>A0A1I0IZL4</accession>
<organism evidence="3 4">
    <name type="scientific">Enterocloster lavalensis</name>
    <dbReference type="NCBI Taxonomy" id="460384"/>
    <lineage>
        <taxon>Bacteria</taxon>
        <taxon>Bacillati</taxon>
        <taxon>Bacillota</taxon>
        <taxon>Clostridia</taxon>
        <taxon>Lachnospirales</taxon>
        <taxon>Lachnospiraceae</taxon>
        <taxon>Enterocloster</taxon>
    </lineage>
</organism>
<dbReference type="GO" id="GO:0046872">
    <property type="term" value="F:metal ion binding"/>
    <property type="evidence" value="ECO:0007669"/>
    <property type="project" value="UniProtKB-KW"/>
</dbReference>
<dbReference type="InterPro" id="IPR006121">
    <property type="entry name" value="HMA_dom"/>
</dbReference>
<dbReference type="InterPro" id="IPR036163">
    <property type="entry name" value="HMA_dom_sf"/>
</dbReference>
<name>A0A1I0IZL4_9FIRM</name>
<dbReference type="PROSITE" id="PS01047">
    <property type="entry name" value="HMA_1"/>
    <property type="match status" value="1"/>
</dbReference>
<dbReference type="EMBL" id="FOIM01000025">
    <property type="protein sequence ID" value="SEU02812.1"/>
    <property type="molecule type" value="Genomic_DNA"/>
</dbReference>
<dbReference type="RefSeq" id="WP_092368043.1">
    <property type="nucleotide sequence ID" value="NZ_FOIM01000025.1"/>
</dbReference>
<proteinExistence type="predicted"/>
<dbReference type="Gene3D" id="3.30.70.100">
    <property type="match status" value="1"/>
</dbReference>
<evidence type="ECO:0000313" key="4">
    <source>
        <dbReference type="Proteomes" id="UP000198508"/>
    </source>
</evidence>
<keyword evidence="4" id="KW-1185">Reference proteome</keyword>
<dbReference type="STRING" id="460384.SAMN05216313_12527"/>
<evidence type="ECO:0000259" key="2">
    <source>
        <dbReference type="PROSITE" id="PS50846"/>
    </source>
</evidence>
<evidence type="ECO:0000313" key="3">
    <source>
        <dbReference type="EMBL" id="SEU02812.1"/>
    </source>
</evidence>
<dbReference type="AlphaFoldDB" id="A0A1I0IZL4"/>
<dbReference type="Proteomes" id="UP000198508">
    <property type="component" value="Unassembled WGS sequence"/>
</dbReference>
<evidence type="ECO:0000256" key="1">
    <source>
        <dbReference type="ARBA" id="ARBA00022723"/>
    </source>
</evidence>
<gene>
    <name evidence="3" type="ORF">SAMN05216313_12527</name>
</gene>
<dbReference type="CDD" id="cd00371">
    <property type="entry name" value="HMA"/>
    <property type="match status" value="1"/>
</dbReference>
<dbReference type="SUPFAM" id="SSF55008">
    <property type="entry name" value="HMA, heavy metal-associated domain"/>
    <property type="match status" value="1"/>
</dbReference>
<dbReference type="PROSITE" id="PS50846">
    <property type="entry name" value="HMA_2"/>
    <property type="match status" value="1"/>
</dbReference>
<protein>
    <submittedName>
        <fullName evidence="3">Copper chaperone CopZ</fullName>
    </submittedName>
</protein>